<dbReference type="Proteomes" id="UP000053144">
    <property type="component" value="Chromosome 10"/>
</dbReference>
<comment type="subcellular location">
    <subcellularLocation>
        <location evidence="1">Membrane</location>
        <topology evidence="1">Multi-pass membrane protein</topology>
    </subcellularLocation>
</comment>
<dbReference type="PANTHER" id="PTHR32468">
    <property type="entry name" value="CATION/H + ANTIPORTER"/>
    <property type="match status" value="1"/>
</dbReference>
<feature type="domain" description="Cation/H(+) antiporter C-terminal" evidence="14">
    <location>
        <begin position="863"/>
        <end position="1005"/>
    </location>
</feature>
<feature type="transmembrane region" description="Helical" evidence="11">
    <location>
        <begin position="439"/>
        <end position="459"/>
    </location>
</feature>
<evidence type="ECO:0000256" key="7">
    <source>
        <dbReference type="ARBA" id="ARBA00023065"/>
    </source>
</evidence>
<evidence type="ECO:0000256" key="10">
    <source>
        <dbReference type="SAM" id="MobiDB-lite"/>
    </source>
</evidence>
<keyword evidence="2" id="KW-0813">Transport</keyword>
<feature type="transmembrane region" description="Helical" evidence="11">
    <location>
        <begin position="297"/>
        <end position="316"/>
    </location>
</feature>
<evidence type="ECO:0000256" key="5">
    <source>
        <dbReference type="ARBA" id="ARBA00022958"/>
    </source>
</evidence>
<organism evidence="15 16">
    <name type="scientific">Phaseolus angularis</name>
    <name type="common">Azuki bean</name>
    <name type="synonym">Vigna angularis</name>
    <dbReference type="NCBI Taxonomy" id="3914"/>
    <lineage>
        <taxon>Eukaryota</taxon>
        <taxon>Viridiplantae</taxon>
        <taxon>Streptophyta</taxon>
        <taxon>Embryophyta</taxon>
        <taxon>Tracheophyta</taxon>
        <taxon>Spermatophyta</taxon>
        <taxon>Magnoliopsida</taxon>
        <taxon>eudicotyledons</taxon>
        <taxon>Gunneridae</taxon>
        <taxon>Pentapetalae</taxon>
        <taxon>rosids</taxon>
        <taxon>fabids</taxon>
        <taxon>Fabales</taxon>
        <taxon>Fabaceae</taxon>
        <taxon>Papilionoideae</taxon>
        <taxon>50 kb inversion clade</taxon>
        <taxon>NPAAA clade</taxon>
        <taxon>indigoferoid/millettioid clade</taxon>
        <taxon>Phaseoleae</taxon>
        <taxon>Vigna</taxon>
    </lineage>
</organism>
<dbReference type="InterPro" id="IPR038770">
    <property type="entry name" value="Na+/solute_symporter_sf"/>
</dbReference>
<keyword evidence="5" id="KW-0630">Potassium</keyword>
<accession>A0A0L9VIG9</accession>
<dbReference type="Gramene" id="KOM54856">
    <property type="protein sequence ID" value="KOM54856"/>
    <property type="gene ID" value="LR48_Vigan10g074800"/>
</dbReference>
<keyword evidence="6 11" id="KW-1133">Transmembrane helix</keyword>
<feature type="transmembrane region" description="Helical" evidence="11">
    <location>
        <begin position="622"/>
        <end position="641"/>
    </location>
</feature>
<feature type="region of interest" description="Disordered" evidence="10">
    <location>
        <begin position="45"/>
        <end position="107"/>
    </location>
</feature>
<gene>
    <name evidence="15" type="ORF">LR48_Vigan10g074800</name>
</gene>
<evidence type="ECO:0000256" key="3">
    <source>
        <dbReference type="ARBA" id="ARBA00022538"/>
    </source>
</evidence>
<feature type="compositionally biased region" description="Acidic residues" evidence="10">
    <location>
        <begin position="143"/>
        <end position="152"/>
    </location>
</feature>
<dbReference type="InterPro" id="IPR057291">
    <property type="entry name" value="CHX17_2nd"/>
</dbReference>
<feature type="transmembrane region" description="Helical" evidence="11">
    <location>
        <begin position="272"/>
        <end position="290"/>
    </location>
</feature>
<proteinExistence type="inferred from homology"/>
<dbReference type="GO" id="GO:0015297">
    <property type="term" value="F:antiporter activity"/>
    <property type="evidence" value="ECO:0007669"/>
    <property type="project" value="InterPro"/>
</dbReference>
<reference evidence="16" key="1">
    <citation type="journal article" date="2015" name="Proc. Natl. Acad. Sci. U.S.A.">
        <title>Genome sequencing of adzuki bean (Vigna angularis) provides insight into high starch and low fat accumulation and domestication.</title>
        <authorList>
            <person name="Yang K."/>
            <person name="Tian Z."/>
            <person name="Chen C."/>
            <person name="Luo L."/>
            <person name="Zhao B."/>
            <person name="Wang Z."/>
            <person name="Yu L."/>
            <person name="Li Y."/>
            <person name="Sun Y."/>
            <person name="Li W."/>
            <person name="Chen Y."/>
            <person name="Li Y."/>
            <person name="Zhang Y."/>
            <person name="Ai D."/>
            <person name="Zhao J."/>
            <person name="Shang C."/>
            <person name="Ma Y."/>
            <person name="Wu B."/>
            <person name="Wang M."/>
            <person name="Gao L."/>
            <person name="Sun D."/>
            <person name="Zhang P."/>
            <person name="Guo F."/>
            <person name="Wang W."/>
            <person name="Li Y."/>
            <person name="Wang J."/>
            <person name="Varshney R.K."/>
            <person name="Wang J."/>
            <person name="Ling H.Q."/>
            <person name="Wan P."/>
        </authorList>
    </citation>
    <scope>NUCLEOTIDE SEQUENCE</scope>
    <source>
        <strain evidence="16">cv. Jingnong 6</strain>
    </source>
</reference>
<keyword evidence="3" id="KW-0633">Potassium transport</keyword>
<evidence type="ECO:0000256" key="11">
    <source>
        <dbReference type="SAM" id="Phobius"/>
    </source>
</evidence>
<feature type="transmembrane region" description="Helical" evidence="11">
    <location>
        <begin position="407"/>
        <end position="427"/>
    </location>
</feature>
<evidence type="ECO:0000256" key="1">
    <source>
        <dbReference type="ARBA" id="ARBA00004141"/>
    </source>
</evidence>
<name>A0A0L9VIG9_PHAAN</name>
<dbReference type="PANTHER" id="PTHR32468:SF101">
    <property type="entry name" value="CATION_H+ EXCHANGER 2"/>
    <property type="match status" value="1"/>
</dbReference>
<dbReference type="GO" id="GO:1902600">
    <property type="term" value="P:proton transmembrane transport"/>
    <property type="evidence" value="ECO:0007669"/>
    <property type="project" value="InterPro"/>
</dbReference>
<evidence type="ECO:0000259" key="14">
    <source>
        <dbReference type="Pfam" id="PF23259"/>
    </source>
</evidence>
<evidence type="ECO:0000313" key="16">
    <source>
        <dbReference type="Proteomes" id="UP000053144"/>
    </source>
</evidence>
<evidence type="ECO:0000256" key="2">
    <source>
        <dbReference type="ARBA" id="ARBA00022448"/>
    </source>
</evidence>
<feature type="domain" description="Cation/H(+) antiporter central" evidence="13">
    <location>
        <begin position="728"/>
        <end position="857"/>
    </location>
</feature>
<dbReference type="GO" id="GO:0006885">
    <property type="term" value="P:regulation of pH"/>
    <property type="evidence" value="ECO:0007669"/>
    <property type="project" value="TreeGrafter"/>
</dbReference>
<dbReference type="Pfam" id="PF23259">
    <property type="entry name" value="CHX17_C"/>
    <property type="match status" value="1"/>
</dbReference>
<feature type="transmembrane region" description="Helical" evidence="11">
    <location>
        <begin position="510"/>
        <end position="529"/>
    </location>
</feature>
<dbReference type="AlphaFoldDB" id="A0A0L9VIG9"/>
<evidence type="ECO:0000256" key="4">
    <source>
        <dbReference type="ARBA" id="ARBA00022692"/>
    </source>
</evidence>
<evidence type="ECO:0000256" key="8">
    <source>
        <dbReference type="ARBA" id="ARBA00023136"/>
    </source>
</evidence>
<sequence>MKGDDVADTYSICKPGGGHGWRLGAPTEALIEPLVVACSKVEGTTTCPKSEGRHISQKKKRGAAPPALGSAIGPRQCRRQARQWRPRDGGGKSSTESEDPDLVAGSRADFDLHDGGFGVGGNEVLEEKLGVGAGAVGGRDDDGAMEGQEEGADGGWDGERGVEGELGGAPVVFLQWRVELSKIVHQWTQNVVLCHVTRHVHCYLLFRSFKHIRESLKEKMNFNQTIFSSATLLVSIPLSRREIYNVCMDQPMKIISDGIWNHPNGSSPAQSAYTMLQIQMVIIFAITQAFHFILKQFGFPYFVSQVMAGFLLGPTIPTGPFEKYKKMLFPFGSADILNTVSSLGFSFFLFITSVQMDLSLITKTGKKAWVMALSSYFVSIAIGFSVMNLLSSQLEQINDDYDSFSSLPMVIVTQGGVSFAVVSTLLNDLGILNSELGRLALSTAFVNDLTGGIAAGFGADYVKSVQLGFPILVTNVVAFFVYLICIPLIGRPAMKWIVKNTPEGKPVSKIYIYSIIVSFLGLGFFAGYFNQPFLVGAIILGLAVPEGPPLGSELVSQLELFCSWFLTSIFVTCCTMKVDLKACVPLSFFVVVFFFILLAQLIKILLCMGICRYCKMPYSDGFCLALILSSKGVVDVCSYVLMFDSMAQNKQVIGVLIVSVLVLGTTSKIGVKALYDPSRKYAGYQKRNIMSLKQNHELRIVACIQKTYQVIHMKNVLQLCSPCPENTLVADILHLMELVGRSTPIFIAHRLQQKVGSSYNYSGELIVTFDLFERDYAGCATANTYTAISPMALMHEDVCHLALDKNAAIIILPFHLKWGGDGSIELEDNNIRSFNSRVLERAPCSIGILVSRGPAGFSAANYKVAMVFLGGADDREALCLAKRFTKNLGNRLFVYRLVAYDRDMSNWEDMIDDEELREVRGAYGKLENVTYEEHTIEDASQTTVFIKDIANKFDFIMVGRRYGMRSSQTYGLENWTEYSELGVIGDLLASPDMETRASVLVVQQQSTAVS</sequence>
<dbReference type="STRING" id="3914.A0A0L9VIG9"/>
<keyword evidence="4 11" id="KW-0812">Transmembrane</keyword>
<dbReference type="GO" id="GO:0016020">
    <property type="term" value="C:membrane"/>
    <property type="evidence" value="ECO:0007669"/>
    <property type="project" value="UniProtKB-SubCell"/>
</dbReference>
<evidence type="ECO:0000256" key="9">
    <source>
        <dbReference type="ARBA" id="ARBA00038341"/>
    </source>
</evidence>
<dbReference type="InterPro" id="IPR057290">
    <property type="entry name" value="CHX17_C"/>
</dbReference>
<feature type="transmembrane region" description="Helical" evidence="11">
    <location>
        <begin position="465"/>
        <end position="489"/>
    </location>
</feature>
<dbReference type="EMBL" id="CM003380">
    <property type="protein sequence ID" value="KOM54856.1"/>
    <property type="molecule type" value="Genomic_DNA"/>
</dbReference>
<evidence type="ECO:0000259" key="12">
    <source>
        <dbReference type="Pfam" id="PF00999"/>
    </source>
</evidence>
<evidence type="ECO:0000256" key="6">
    <source>
        <dbReference type="ARBA" id="ARBA00022989"/>
    </source>
</evidence>
<feature type="transmembrane region" description="Helical" evidence="11">
    <location>
        <begin position="336"/>
        <end position="356"/>
    </location>
</feature>
<feature type="transmembrane region" description="Helical" evidence="11">
    <location>
        <begin position="653"/>
        <end position="671"/>
    </location>
</feature>
<dbReference type="Gene3D" id="1.20.1530.20">
    <property type="match status" value="1"/>
</dbReference>
<evidence type="ECO:0000313" key="15">
    <source>
        <dbReference type="EMBL" id="KOM54856.1"/>
    </source>
</evidence>
<feature type="domain" description="Cation/H+ exchanger transmembrane" evidence="12">
    <location>
        <begin position="289"/>
        <end position="663"/>
    </location>
</feature>
<dbReference type="InterPro" id="IPR006153">
    <property type="entry name" value="Cation/H_exchanger_TM"/>
</dbReference>
<protein>
    <submittedName>
        <fullName evidence="15">Uncharacterized protein</fullName>
    </submittedName>
</protein>
<dbReference type="Pfam" id="PF23256">
    <property type="entry name" value="CHX17_2nd"/>
    <property type="match status" value="1"/>
</dbReference>
<dbReference type="Pfam" id="PF00999">
    <property type="entry name" value="Na_H_Exchanger"/>
    <property type="match status" value="1"/>
</dbReference>
<dbReference type="GO" id="GO:0006813">
    <property type="term" value="P:potassium ion transport"/>
    <property type="evidence" value="ECO:0007669"/>
    <property type="project" value="UniProtKB-KW"/>
</dbReference>
<feature type="region of interest" description="Disordered" evidence="10">
    <location>
        <begin position="137"/>
        <end position="156"/>
    </location>
</feature>
<keyword evidence="8 11" id="KW-0472">Membrane</keyword>
<comment type="similarity">
    <text evidence="9">Belongs to the monovalent cation:proton antiporter 2 (CPA2) transporter (TC 2.A.37) family. CHX (TC 2.A.37.4) subfamily.</text>
</comment>
<evidence type="ECO:0000259" key="13">
    <source>
        <dbReference type="Pfam" id="PF23256"/>
    </source>
</evidence>
<dbReference type="GO" id="GO:0012505">
    <property type="term" value="C:endomembrane system"/>
    <property type="evidence" value="ECO:0007669"/>
    <property type="project" value="TreeGrafter"/>
</dbReference>
<feature type="transmembrane region" description="Helical" evidence="11">
    <location>
        <begin position="586"/>
        <end position="610"/>
    </location>
</feature>
<feature type="transmembrane region" description="Helical" evidence="11">
    <location>
        <begin position="368"/>
        <end position="387"/>
    </location>
</feature>
<dbReference type="InterPro" id="IPR050794">
    <property type="entry name" value="CPA2_transporter"/>
</dbReference>
<keyword evidence="7" id="KW-0406">Ion transport</keyword>